<dbReference type="InterPro" id="IPR000286">
    <property type="entry name" value="HDACs"/>
</dbReference>
<reference evidence="8" key="1">
    <citation type="submission" date="2016-11" db="EMBL/GenBank/DDBJ databases">
        <title>Dehalogenimonas formicexedens sp. nov., a chlorinated alkane respiring bacterium isolated from contaminated groundwater.</title>
        <authorList>
            <person name="Key T.A."/>
            <person name="Bowman K.S."/>
            <person name="Lee I."/>
            <person name="Chun J."/>
            <person name="Albuquerque L."/>
            <person name="da Costa M.S."/>
            <person name="Rainey F.A."/>
            <person name="Moe W.M."/>
        </authorList>
    </citation>
    <scope>NUCLEOTIDE SEQUENCE [LARGE SCALE GENOMIC DNA]</scope>
    <source>
        <strain evidence="8">NSZ-14</strain>
    </source>
</reference>
<proteinExistence type="inferred from homology"/>
<evidence type="ECO:0000256" key="5">
    <source>
        <dbReference type="ARBA" id="ARBA00022833"/>
    </source>
</evidence>
<dbReference type="KEGG" id="dfo:Dform_00013"/>
<evidence type="ECO:0000313" key="8">
    <source>
        <dbReference type="Proteomes" id="UP000185934"/>
    </source>
</evidence>
<dbReference type="Pfam" id="PF00850">
    <property type="entry name" value="Hist_deacetyl"/>
    <property type="match status" value="1"/>
</dbReference>
<keyword evidence="3" id="KW-0479">Metal-binding</keyword>
<gene>
    <name evidence="7" type="ORF">Dform_00013</name>
</gene>
<feature type="domain" description="N-acetyltransferase" evidence="6">
    <location>
        <begin position="5"/>
        <end position="171"/>
    </location>
</feature>
<dbReference type="PANTHER" id="PTHR10625:SF17">
    <property type="entry name" value="HISTONE DEACETYLASE 8"/>
    <property type="match status" value="1"/>
</dbReference>
<dbReference type="GO" id="GO:0016747">
    <property type="term" value="F:acyltransferase activity, transferring groups other than amino-acyl groups"/>
    <property type="evidence" value="ECO:0007669"/>
    <property type="project" value="InterPro"/>
</dbReference>
<dbReference type="GO" id="GO:0046872">
    <property type="term" value="F:metal ion binding"/>
    <property type="evidence" value="ECO:0007669"/>
    <property type="project" value="UniProtKB-KW"/>
</dbReference>
<dbReference type="InterPro" id="IPR000182">
    <property type="entry name" value="GNAT_dom"/>
</dbReference>
<dbReference type="PANTHER" id="PTHR10625">
    <property type="entry name" value="HISTONE DEACETYLASE HDAC1-RELATED"/>
    <property type="match status" value="1"/>
</dbReference>
<dbReference type="InterPro" id="IPR016181">
    <property type="entry name" value="Acyl_CoA_acyltransferase"/>
</dbReference>
<keyword evidence="5" id="KW-0862">Zinc</keyword>
<evidence type="ECO:0000256" key="2">
    <source>
        <dbReference type="ARBA" id="ARBA00005947"/>
    </source>
</evidence>
<dbReference type="EMBL" id="CP018258">
    <property type="protein sequence ID" value="APV43379.1"/>
    <property type="molecule type" value="Genomic_DNA"/>
</dbReference>
<evidence type="ECO:0000256" key="3">
    <source>
        <dbReference type="ARBA" id="ARBA00022723"/>
    </source>
</evidence>
<dbReference type="GO" id="GO:0040029">
    <property type="term" value="P:epigenetic regulation of gene expression"/>
    <property type="evidence" value="ECO:0007669"/>
    <property type="project" value="TreeGrafter"/>
</dbReference>
<comment type="similarity">
    <text evidence="2">Belongs to the histone deacetylase family.</text>
</comment>
<dbReference type="InterPro" id="IPR023801">
    <property type="entry name" value="His_deacetylse_dom"/>
</dbReference>
<protein>
    <submittedName>
        <fullName evidence="7">Acetoin utilization deacetylase AcuC</fullName>
    </submittedName>
</protein>
<dbReference type="OrthoDB" id="9808367at2"/>
<dbReference type="SUPFAM" id="SSF52768">
    <property type="entry name" value="Arginase/deacetylase"/>
    <property type="match status" value="1"/>
</dbReference>
<dbReference type="Gene3D" id="3.40.630.30">
    <property type="match status" value="1"/>
</dbReference>
<dbReference type="PRINTS" id="PR01270">
    <property type="entry name" value="HDASUPER"/>
</dbReference>
<evidence type="ECO:0000256" key="1">
    <source>
        <dbReference type="ARBA" id="ARBA00001947"/>
    </source>
</evidence>
<dbReference type="GO" id="GO:0016787">
    <property type="term" value="F:hydrolase activity"/>
    <property type="evidence" value="ECO:0007669"/>
    <property type="project" value="UniProtKB-KW"/>
</dbReference>
<dbReference type="Proteomes" id="UP000185934">
    <property type="component" value="Chromosome"/>
</dbReference>
<dbReference type="RefSeq" id="WP_076003198.1">
    <property type="nucleotide sequence ID" value="NZ_CP018258.1"/>
</dbReference>
<evidence type="ECO:0000256" key="4">
    <source>
        <dbReference type="ARBA" id="ARBA00022801"/>
    </source>
</evidence>
<dbReference type="PROSITE" id="PS51186">
    <property type="entry name" value="GNAT"/>
    <property type="match status" value="1"/>
</dbReference>
<dbReference type="AlphaFoldDB" id="A0A1P8F4I6"/>
<dbReference type="InterPro" id="IPR037138">
    <property type="entry name" value="His_deacetylse_dom_sf"/>
</dbReference>
<evidence type="ECO:0000313" key="7">
    <source>
        <dbReference type="EMBL" id="APV43379.1"/>
    </source>
</evidence>
<dbReference type="GO" id="GO:0004407">
    <property type="term" value="F:histone deacetylase activity"/>
    <property type="evidence" value="ECO:0007669"/>
    <property type="project" value="TreeGrafter"/>
</dbReference>
<dbReference type="SUPFAM" id="SSF55729">
    <property type="entry name" value="Acyl-CoA N-acyltransferases (Nat)"/>
    <property type="match status" value="1"/>
</dbReference>
<accession>A0A1P8F4I6</accession>
<keyword evidence="8" id="KW-1185">Reference proteome</keyword>
<dbReference type="InterPro" id="IPR023696">
    <property type="entry name" value="Ureohydrolase_dom_sf"/>
</dbReference>
<dbReference type="Gene3D" id="3.40.800.20">
    <property type="entry name" value="Histone deacetylase domain"/>
    <property type="match status" value="1"/>
</dbReference>
<dbReference type="CDD" id="cd10001">
    <property type="entry name" value="HDAC_classII_APAH"/>
    <property type="match status" value="1"/>
</dbReference>
<dbReference type="STRING" id="1839801.Dform_00013"/>
<comment type="cofactor">
    <cofactor evidence="1">
        <name>Zn(2+)</name>
        <dbReference type="ChEBI" id="CHEBI:29105"/>
    </cofactor>
</comment>
<organism evidence="7 8">
    <name type="scientific">Dehalogenimonas formicexedens</name>
    <dbReference type="NCBI Taxonomy" id="1839801"/>
    <lineage>
        <taxon>Bacteria</taxon>
        <taxon>Bacillati</taxon>
        <taxon>Chloroflexota</taxon>
        <taxon>Dehalococcoidia</taxon>
        <taxon>Dehalococcoidales</taxon>
        <taxon>Dehalococcoidaceae</taxon>
        <taxon>Dehalogenimonas</taxon>
    </lineage>
</organism>
<evidence type="ECO:0000259" key="6">
    <source>
        <dbReference type="PROSITE" id="PS51186"/>
    </source>
</evidence>
<sequence>MFRVRRILDDTRATGKQAVAQVQQIMRDQFPKLLPKTIAALPHYLRNPVKYGFRSVLFVADDVKGNTKGFALMSHDPELNFAYLDYLSAARGVTGQGVGGALYERVREEASRLGVIGLFFEALPDDARLSKDPRIRKQNAARLRFYERFGAFPIANTRYETPIVPGGDNPPLLVFDGLGNDVSLPAPLAKSIVRAILERKYGDILPEGYVDRVVESFKDDPVKLRPSRYLKGEAEVIRKRSLPVGKRIVLIVNDKHAIHHVKEIGYVEAPVRIDTIMAELDKTSLFYRVPAVHFGEQRITAVHDAEFFNYFKRVCSKLEPEESVYPYVFPIRNAAHPPEDLAIRAGYYCIDTFTPINRNAFLAARRAVDCSLTGAKYLLEGTHLVYALVRPPGHHAERRAFGGFCYFNSAAAAAQYLSPFGTVAILDIDYHHGNGQQVIFYSRRDVLTISIHCKPSVAYPYFSGFASECGEGEGVGFNINYSLPEKVDGPAFRIELKTALTRIKRFRPQFLVVALGLDTARNDPTGTWDLLPDDFEANGRLVGALGLPTLVVQEGGYDTQVLGINARRFFTGLWSAAYE</sequence>
<name>A0A1P8F4I6_9CHLR</name>
<keyword evidence="4" id="KW-0378">Hydrolase</keyword>